<organism evidence="1 2">
    <name type="scientific">Caerostris darwini</name>
    <dbReference type="NCBI Taxonomy" id="1538125"/>
    <lineage>
        <taxon>Eukaryota</taxon>
        <taxon>Metazoa</taxon>
        <taxon>Ecdysozoa</taxon>
        <taxon>Arthropoda</taxon>
        <taxon>Chelicerata</taxon>
        <taxon>Arachnida</taxon>
        <taxon>Araneae</taxon>
        <taxon>Araneomorphae</taxon>
        <taxon>Entelegynae</taxon>
        <taxon>Araneoidea</taxon>
        <taxon>Araneidae</taxon>
        <taxon>Caerostris</taxon>
    </lineage>
</organism>
<dbReference type="AlphaFoldDB" id="A0AAV4URS2"/>
<sequence>MKAELDHLFFSPQALAPEEEGQRRSPTGTLTFNRAKVNPLWTSPTCRRVPVLFDMCCISSDIQANVS</sequence>
<dbReference type="Proteomes" id="UP001054837">
    <property type="component" value="Unassembled WGS sequence"/>
</dbReference>
<gene>
    <name evidence="1" type="ORF">CDAR_620921</name>
</gene>
<evidence type="ECO:0000313" key="2">
    <source>
        <dbReference type="Proteomes" id="UP001054837"/>
    </source>
</evidence>
<evidence type="ECO:0000313" key="1">
    <source>
        <dbReference type="EMBL" id="GIY60478.1"/>
    </source>
</evidence>
<proteinExistence type="predicted"/>
<name>A0AAV4URS2_9ARAC</name>
<reference evidence="1 2" key="1">
    <citation type="submission" date="2021-06" db="EMBL/GenBank/DDBJ databases">
        <title>Caerostris darwini draft genome.</title>
        <authorList>
            <person name="Kono N."/>
            <person name="Arakawa K."/>
        </authorList>
    </citation>
    <scope>NUCLEOTIDE SEQUENCE [LARGE SCALE GENOMIC DNA]</scope>
</reference>
<comment type="caution">
    <text evidence="1">The sequence shown here is derived from an EMBL/GenBank/DDBJ whole genome shotgun (WGS) entry which is preliminary data.</text>
</comment>
<dbReference type="EMBL" id="BPLQ01011800">
    <property type="protein sequence ID" value="GIY60478.1"/>
    <property type="molecule type" value="Genomic_DNA"/>
</dbReference>
<protein>
    <submittedName>
        <fullName evidence="1">Uncharacterized protein</fullName>
    </submittedName>
</protein>
<accession>A0AAV4URS2</accession>
<keyword evidence="2" id="KW-1185">Reference proteome</keyword>